<evidence type="ECO:0000256" key="4">
    <source>
        <dbReference type="SAM" id="Phobius"/>
    </source>
</evidence>
<evidence type="ECO:0000256" key="1">
    <source>
        <dbReference type="ARBA" id="ARBA00022737"/>
    </source>
</evidence>
<keyword evidence="4" id="KW-0472">Membrane</keyword>
<dbReference type="Gene3D" id="3.10.250.10">
    <property type="entry name" value="SRCR-like domain"/>
    <property type="match status" value="1"/>
</dbReference>
<gene>
    <name evidence="6" type="ORF">C1SCF055_LOCUS11679</name>
</gene>
<evidence type="ECO:0000259" key="5">
    <source>
        <dbReference type="PROSITE" id="PS50287"/>
    </source>
</evidence>
<dbReference type="EMBL" id="CAMXCT010000863">
    <property type="protein sequence ID" value="CAI3984129.1"/>
    <property type="molecule type" value="Genomic_DNA"/>
</dbReference>
<dbReference type="Proteomes" id="UP001152797">
    <property type="component" value="Unassembled WGS sequence"/>
</dbReference>
<keyword evidence="1" id="KW-0677">Repeat</keyword>
<dbReference type="PROSITE" id="PS50287">
    <property type="entry name" value="SRCR_2"/>
    <property type="match status" value="1"/>
</dbReference>
<dbReference type="SMART" id="SM01411">
    <property type="entry name" value="Ephrin_rec_like"/>
    <property type="match status" value="9"/>
</dbReference>
<keyword evidence="4" id="KW-0812">Transmembrane</keyword>
<keyword evidence="8" id="KW-1185">Reference proteome</keyword>
<accession>A0A9P1C2X9</accession>
<dbReference type="Pfam" id="PF24681">
    <property type="entry name" value="Kelch_KLHDC2_KLHL20_DRC7"/>
    <property type="match status" value="1"/>
</dbReference>
<dbReference type="Gene3D" id="2.10.50.10">
    <property type="entry name" value="Tumor Necrosis Factor Receptor, subunit A, domain 2"/>
    <property type="match status" value="6"/>
</dbReference>
<dbReference type="Pfam" id="PF07699">
    <property type="entry name" value="Ephrin_rec_like"/>
    <property type="match status" value="3"/>
</dbReference>
<reference evidence="6" key="1">
    <citation type="submission" date="2022-10" db="EMBL/GenBank/DDBJ databases">
        <authorList>
            <person name="Chen Y."/>
            <person name="Dougan E. K."/>
            <person name="Chan C."/>
            <person name="Rhodes N."/>
            <person name="Thang M."/>
        </authorList>
    </citation>
    <scope>NUCLEOTIDE SEQUENCE</scope>
</reference>
<evidence type="ECO:0000313" key="6">
    <source>
        <dbReference type="EMBL" id="CAI3984129.1"/>
    </source>
</evidence>
<feature type="repeat" description="RCC1" evidence="3">
    <location>
        <begin position="93"/>
        <end position="152"/>
    </location>
</feature>
<organism evidence="6">
    <name type="scientific">Cladocopium goreaui</name>
    <dbReference type="NCBI Taxonomy" id="2562237"/>
    <lineage>
        <taxon>Eukaryota</taxon>
        <taxon>Sar</taxon>
        <taxon>Alveolata</taxon>
        <taxon>Dinophyceae</taxon>
        <taxon>Suessiales</taxon>
        <taxon>Symbiodiniaceae</taxon>
        <taxon>Cladocopium</taxon>
    </lineage>
</organism>
<dbReference type="InterPro" id="IPR009030">
    <property type="entry name" value="Growth_fac_rcpt_cys_sf"/>
</dbReference>
<dbReference type="InterPro" id="IPR036772">
    <property type="entry name" value="SRCR-like_dom_sf"/>
</dbReference>
<dbReference type="EMBL" id="CAMXCT030000863">
    <property type="protein sequence ID" value="CAL4771441.1"/>
    <property type="molecule type" value="Genomic_DNA"/>
</dbReference>
<dbReference type="Gene3D" id="2.120.10.80">
    <property type="entry name" value="Kelch-type beta propeller"/>
    <property type="match status" value="1"/>
</dbReference>
<comment type="caution">
    <text evidence="6">The sequence shown here is derived from an EMBL/GenBank/DDBJ whole genome shotgun (WGS) entry which is preliminary data.</text>
</comment>
<feature type="transmembrane region" description="Helical" evidence="4">
    <location>
        <begin position="2257"/>
        <end position="2283"/>
    </location>
</feature>
<dbReference type="Gene3D" id="2.130.10.30">
    <property type="entry name" value="Regulator of chromosome condensation 1/beta-lactamase-inhibitor protein II"/>
    <property type="match status" value="2"/>
</dbReference>
<dbReference type="SUPFAM" id="SSF50985">
    <property type="entry name" value="RCC1/BLIP-II"/>
    <property type="match status" value="1"/>
</dbReference>
<dbReference type="EMBL" id="CAMXCT020000863">
    <property type="protein sequence ID" value="CAL1137504.1"/>
    <property type="molecule type" value="Genomic_DNA"/>
</dbReference>
<keyword evidence="4" id="KW-1133">Transmembrane helix</keyword>
<dbReference type="InterPro" id="IPR000408">
    <property type="entry name" value="Reg_chr_condens"/>
</dbReference>
<feature type="domain" description="SRCR" evidence="5">
    <location>
        <begin position="321"/>
        <end position="395"/>
    </location>
</feature>
<evidence type="ECO:0000256" key="3">
    <source>
        <dbReference type="PROSITE-ProRule" id="PRU00235"/>
    </source>
</evidence>
<dbReference type="SUPFAM" id="SSF56487">
    <property type="entry name" value="SRCR-like"/>
    <property type="match status" value="1"/>
</dbReference>
<dbReference type="InterPro" id="IPR056047">
    <property type="entry name" value="CRMPA-like_DUF7630"/>
</dbReference>
<protein>
    <recommendedName>
        <fullName evidence="5">SRCR domain-containing protein</fullName>
    </recommendedName>
</protein>
<dbReference type="InterPro" id="IPR009091">
    <property type="entry name" value="RCC1/BLIP-II"/>
</dbReference>
<proteinExistence type="predicted"/>
<dbReference type="InterPro" id="IPR011641">
    <property type="entry name" value="Tyr-kin_ephrin_A/B_rcpt-like"/>
</dbReference>
<dbReference type="SUPFAM" id="SSF117281">
    <property type="entry name" value="Kelch motif"/>
    <property type="match status" value="1"/>
</dbReference>
<keyword evidence="2" id="KW-1015">Disulfide bond</keyword>
<dbReference type="Pfam" id="PF24633">
    <property type="entry name" value="DUF7630"/>
    <property type="match status" value="1"/>
</dbReference>
<sequence>MGDDLLAVDLGTGRTAKQISAGFSHTCSLLDDQSVKCWGFNSYGQLGQGHTNNIGDHSGEMGDNLLAVDLGTGRTATQISAGGSHTCALLDDQSVKCWGFNMYGQLGQGDTNNIGDHSGEMGDNLLAVDLGTGRTATQISAGVSHTCALLDDQSVKCWGANYNGGLGQGHTNVIGDHSGEMGDNLLAVDLGTGRTATQISVGHSHTCALLDDQSVKCWGLNMYGELGQGHTNNIGDHSGEMGDDLLAVDLGTGRTAKQISAGFSHTCAFLDDQSVKCWGGNGQGQLGQGHTSSLGDGPFEMGEYLPAIVFGAVDLSIQTQARLVDGTRTTGRVQVQYRNSWRDVCDNEWSDTNAQVLCRQLGLAGGVSRLALQGNSEFGMDDVSCIGTEADLGQCAFNGHAAGFFQYYDDLWRYHGSNDFWERLRDGPSPRGGHSAVWDPLSRTMLVFGGSYYTTHYDDLWAYSATRDSWTLLSLSPKPHRRAYHSAVWHAFRKNMLVFAGDSGVTFQDLWTPMAPPGRYPSPGSREDHTTVWDPSSGFIYLLAGFGGSYKSDFWRYKSLDLQEIPFEECALGQECNLQFKGWSFEAGDRLQVQDFFNASDVYFFMTLDGQNFSLTLENATDGNADEFDAGAYLDGEPGLYRIRQCSDSACGQWSELGLLLVVGPFSGQSFVCDLGSQCVVAGLQGSRLTRGDQLVALKECGTSIQTSTFKAQPINASLDALTDLLFDFGHLELNGLAPEEVQLCWCPEGCSEPEEFRALAMVLYVVRGYSWDLQASACSVCPAWHFKNHTGPDLCQSCPQQTISKEGAIGVQECFCPAGQVDVDSSESFHCVDVSTMGDAVSNVIFARTEALMYSFTGSVTSFSGSLELVRSDLVDYLALSPRASLQLTDANQLDYKITTSEEEEAAVLHAKMDQDVFASQFMIPTAALTSETKVTRSSTVTEMLRCPDGLGFVGGSLIRNQSDCKCIHGMEPLGESGLTSGCAKCPRGKYKPTVGDVACPSCGGLTTLLEGTISSSACTCPPGFVNDVVDDPTNCQPCGKGFYCSGGKDKKSCGQSLTTALETAQDAAECVCAAGFFRVESTCEPCPAGTFKADIFDGACEPCPVGRWSNESAAAQEDSCNFCSPGSTTRETGAGDLSFCVRPQPGQIVQCTSGTTCSVEITGFELQDGHRLALTESSCAVGKVAVSGVVAQGISKPATYGGSRYVWGDSADEFAPQGGLYNLCWCAGMRELVCDSLRNYFIVSAGQLEVIGPLDGHEFDCVRGQDCSGLTHFQGHELSSQNQVALRNACAGPKPLSVSSSNPNGLGSLVASDGGFSLSFGEVLLDADEVGYSICWCGTSCNMASDFAVPAGRLRVLGPSANQQAKCFLGHHCSLPDIEGVSLMMDDKIMLRTDCDAGPMLPGSPGDGIASRNDHGDFEFSGDAILESTVGIFIMCFCRPGRCNSALDFRASVGFFTVQGPFHATKVCPQGQPCSWPLLGIGVKAGDRLVFRDHGCQELSNDTNSFQIFMELQEPVRVKDDGAGHGLQVDLGVIPFGAKPGPGEYQVCWCPADLPCASATDFRASAGDLQIHCPAGTYYAESSEACARCPKKFYCIGGSANDAKKIACGVGETTLQWSSVSSASCVCMPGYGFVDGQCTECTRGSFKSLTANQQCTPCPENTTTFSSKALSNNSCVAEEKLASATGESELNESLSSTFEVPVVTFSVSIIANGASETLSGTVASAVRGMLGTSAITTVELADSAKPSTRRLSTQQILTVTLTYMTMQEADASSQELDLVITSDAILEVLRNDEALDIVDVKASNASVSLLPLTCPENALVPPGVSVRDVEDCVCKSGYEYIQDSKSCSACTPGQYKNTIGNENCQQCAARKSTLKAGSTSIADCLCQKGTFEEEGQCVDCTPGFFCPGTGERQECPPNTQSLAASATTSDSCVCVAGYFSNGSSCEPCGRGRYKEIAGNASCTQLCPANADSDLGATSLQNCFCSINHHAILGENGLDRCASCASYVGLVCLGGFDANSSNAGDHLQPRAAFGFFQTGNAVATKCRVVLPDGSSACRGGNQCGEGTAGMLCGECPVGWARFADLSPCEACWTGIAGWQLSFAILSELSKIAGLNFLLASLAAMDSANANLPLHTCMIRVLTQWATACALITHFNMEMMETPFMQSSAGSTDDCAGQNVTLIETVLDSMDVSRDNTDVSDIVANVRLQWPPAATHAMAVMFDIAAAVPAFTSVKFSAQCRAFEMFGTREAQRLAPAMYYISLPLLTIFATLAVCAIAVYAGVPLARRFGVHLNKVAEDKHKKRKEIEALLGSWMKTFPLSEIPLDLPRFHDLDVFLTIVDTHESFVKELCRIKSTADPQIETLLADVEVSLETFQSLPQTFLFAEFSTEELKTVSCLHSRFVDSLGGYGPRCRRHFVDKSCWARPMSTLNPF</sequence>
<dbReference type="InterPro" id="IPR015915">
    <property type="entry name" value="Kelch-typ_b-propeller"/>
</dbReference>
<dbReference type="Pfam" id="PF13540">
    <property type="entry name" value="RCC1_2"/>
    <property type="match status" value="5"/>
</dbReference>
<dbReference type="SUPFAM" id="SSF57184">
    <property type="entry name" value="Growth factor receptor domain"/>
    <property type="match status" value="3"/>
</dbReference>
<dbReference type="OrthoDB" id="410989at2759"/>
<evidence type="ECO:0000313" key="8">
    <source>
        <dbReference type="Proteomes" id="UP001152797"/>
    </source>
</evidence>
<evidence type="ECO:0000313" key="7">
    <source>
        <dbReference type="EMBL" id="CAL4771441.1"/>
    </source>
</evidence>
<reference evidence="7 8" key="2">
    <citation type="submission" date="2024-05" db="EMBL/GenBank/DDBJ databases">
        <authorList>
            <person name="Chen Y."/>
            <person name="Shah S."/>
            <person name="Dougan E. K."/>
            <person name="Thang M."/>
            <person name="Chan C."/>
        </authorList>
    </citation>
    <scope>NUCLEOTIDE SEQUENCE [LARGE SCALE GENOMIC DNA]</scope>
</reference>
<dbReference type="PANTHER" id="PTHR22872">
    <property type="entry name" value="BTK-BINDING PROTEIN-RELATED"/>
    <property type="match status" value="1"/>
</dbReference>
<dbReference type="Pfam" id="PF00530">
    <property type="entry name" value="SRCR"/>
    <property type="match status" value="1"/>
</dbReference>
<dbReference type="InterPro" id="IPR051625">
    <property type="entry name" value="Signaling_Regulatory_Domain"/>
</dbReference>
<dbReference type="SMART" id="SM00202">
    <property type="entry name" value="SR"/>
    <property type="match status" value="1"/>
</dbReference>
<name>A0A9P1C2X9_9DINO</name>
<dbReference type="InterPro" id="IPR001190">
    <property type="entry name" value="SRCR"/>
</dbReference>
<evidence type="ECO:0000256" key="2">
    <source>
        <dbReference type="ARBA" id="ARBA00023157"/>
    </source>
</evidence>
<dbReference type="GO" id="GO:0016020">
    <property type="term" value="C:membrane"/>
    <property type="evidence" value="ECO:0007669"/>
    <property type="project" value="InterPro"/>
</dbReference>
<dbReference type="PROSITE" id="PS50012">
    <property type="entry name" value="RCC1_3"/>
    <property type="match status" value="2"/>
</dbReference>
<feature type="repeat" description="RCC1" evidence="3">
    <location>
        <begin position="33"/>
        <end position="92"/>
    </location>
</feature>
<dbReference type="PANTHER" id="PTHR22872:SF2">
    <property type="entry name" value="INHIBITOR OF BRUTON TYROSINE KINASE"/>
    <property type="match status" value="1"/>
</dbReference>